<reference evidence="1 2" key="2">
    <citation type="submission" date="2018-11" db="EMBL/GenBank/DDBJ databases">
        <authorList>
            <consortium name="Pathogen Informatics"/>
        </authorList>
    </citation>
    <scope>NUCLEOTIDE SEQUENCE [LARGE SCALE GENOMIC DNA]</scope>
</reference>
<accession>A0A0N4XGK7</accession>
<dbReference type="EMBL" id="UYSL01001437">
    <property type="protein sequence ID" value="VDL65229.1"/>
    <property type="molecule type" value="Genomic_DNA"/>
</dbReference>
<organism evidence="3">
    <name type="scientific">Nippostrongylus brasiliensis</name>
    <name type="common">Rat hookworm</name>
    <dbReference type="NCBI Taxonomy" id="27835"/>
    <lineage>
        <taxon>Eukaryota</taxon>
        <taxon>Metazoa</taxon>
        <taxon>Ecdysozoa</taxon>
        <taxon>Nematoda</taxon>
        <taxon>Chromadorea</taxon>
        <taxon>Rhabditida</taxon>
        <taxon>Rhabditina</taxon>
        <taxon>Rhabditomorpha</taxon>
        <taxon>Strongyloidea</taxon>
        <taxon>Heligmosomidae</taxon>
        <taxon>Nippostrongylus</taxon>
    </lineage>
</organism>
<gene>
    <name evidence="1" type="ORF">NBR_LOCUS1660</name>
</gene>
<evidence type="ECO:0000313" key="2">
    <source>
        <dbReference type="Proteomes" id="UP000271162"/>
    </source>
</evidence>
<name>A0A0N4XGK7_NIPBR</name>
<dbReference type="WBParaSite" id="NBR_0000165901-mRNA-1">
    <property type="protein sequence ID" value="NBR_0000165901-mRNA-1"/>
    <property type="gene ID" value="NBR_0000165901"/>
</dbReference>
<evidence type="ECO:0000313" key="3">
    <source>
        <dbReference type="WBParaSite" id="NBR_0000165901-mRNA-1"/>
    </source>
</evidence>
<proteinExistence type="predicted"/>
<dbReference type="AlphaFoldDB" id="A0A0N4XGK7"/>
<keyword evidence="2" id="KW-1185">Reference proteome</keyword>
<dbReference type="Proteomes" id="UP000271162">
    <property type="component" value="Unassembled WGS sequence"/>
</dbReference>
<evidence type="ECO:0000313" key="1">
    <source>
        <dbReference type="EMBL" id="VDL65229.1"/>
    </source>
</evidence>
<sequence>MRVIWGSERDGGVHFSPGRLGPPISTTWVVQSGPPISLKLCLWGFSGVLIMMVKSVFEMAAEYGSYRTPENPHRQNFSEIGDPDWVTQVAIWMVRDHPRGKRTADS</sequence>
<reference evidence="3" key="1">
    <citation type="submission" date="2017-02" db="UniProtKB">
        <authorList>
            <consortium name="WormBaseParasite"/>
        </authorList>
    </citation>
    <scope>IDENTIFICATION</scope>
</reference>
<protein>
    <submittedName>
        <fullName evidence="3">Protein kinase domain-containing protein</fullName>
    </submittedName>
</protein>